<dbReference type="Pfam" id="PF00400">
    <property type="entry name" value="WD40"/>
    <property type="match status" value="3"/>
</dbReference>
<dbReference type="Pfam" id="PF06985">
    <property type="entry name" value="HET"/>
    <property type="match status" value="1"/>
</dbReference>
<evidence type="ECO:0000256" key="2">
    <source>
        <dbReference type="SAM" id="MobiDB-lite"/>
    </source>
</evidence>
<dbReference type="CDD" id="cd00200">
    <property type="entry name" value="WD40"/>
    <property type="match status" value="1"/>
</dbReference>
<keyword evidence="1" id="KW-0853">WD repeat</keyword>
<feature type="region of interest" description="Disordered" evidence="2">
    <location>
        <begin position="1253"/>
        <end position="1279"/>
    </location>
</feature>
<proteinExistence type="predicted"/>
<accession>A0A9P7J2U0</accession>
<feature type="compositionally biased region" description="Acidic residues" evidence="2">
    <location>
        <begin position="1266"/>
        <end position="1276"/>
    </location>
</feature>
<dbReference type="OrthoDB" id="2335338at2759"/>
<dbReference type="SUPFAM" id="SSF50978">
    <property type="entry name" value="WD40 repeat-like"/>
    <property type="match status" value="1"/>
</dbReference>
<evidence type="ECO:0000313" key="5">
    <source>
        <dbReference type="Proteomes" id="UP000719766"/>
    </source>
</evidence>
<dbReference type="SUPFAM" id="SSF48452">
    <property type="entry name" value="TPR-like"/>
    <property type="match status" value="2"/>
</dbReference>
<dbReference type="InterPro" id="IPR001680">
    <property type="entry name" value="WD40_rpt"/>
</dbReference>
<dbReference type="InterPro" id="IPR011990">
    <property type="entry name" value="TPR-like_helical_dom_sf"/>
</dbReference>
<dbReference type="RefSeq" id="XP_041164155.1">
    <property type="nucleotide sequence ID" value="XM_041305981.1"/>
</dbReference>
<feature type="domain" description="Heterokaryon incompatibility" evidence="3">
    <location>
        <begin position="876"/>
        <end position="963"/>
    </location>
</feature>
<dbReference type="Gene3D" id="2.130.10.10">
    <property type="entry name" value="YVTN repeat-like/Quinoprotein amine dehydrogenase"/>
    <property type="match status" value="2"/>
</dbReference>
<dbReference type="Gene3D" id="1.25.40.10">
    <property type="entry name" value="Tetratricopeptide repeat domain"/>
    <property type="match status" value="2"/>
</dbReference>
<keyword evidence="5" id="KW-1185">Reference proteome</keyword>
<dbReference type="PANTHER" id="PTHR10622:SF10">
    <property type="entry name" value="HET DOMAIN-CONTAINING PROTEIN"/>
    <property type="match status" value="1"/>
</dbReference>
<dbReference type="InterPro" id="IPR010730">
    <property type="entry name" value="HET"/>
</dbReference>
<evidence type="ECO:0000259" key="3">
    <source>
        <dbReference type="Pfam" id="PF06985"/>
    </source>
</evidence>
<gene>
    <name evidence="4" type="ORF">HD556DRAFT_1439599</name>
</gene>
<sequence>MSEPNTSITPLQEFKGHEGPGRVDNVAVFPDNRRMVTASQYDPTLRIWDLEKGVVLKEMEQWHNASVSAMAISRDGQLIASGDRHGMVAVWHGETGERLPRNLGKLVEYRLGNHPGQISSLDFSPNGKVLVTAGSRDNKLKLLSTKTWTLLETIYCDRDVDHVRYSPFGELLAIASATELASGIQIYNLSTTAKFQLPNSKDGYIRHIAWTPDGTRLLAARWIVHTRNADTILEWDTLTWQRVGDPWTSWTTGHTHHGIAFAVDPNSKLVASGATDSIRLWRLSDRQPVAIFQQSSASLTFSTDGKYILSGSYYTDNNSVTKWAVDPDALQEEGASYINETILLLFLIFLSLFSFGYSPVHFLPIRRLISCNGALPRDPPDNKAINDFLVTRRVSIFDSANAIRAFFIPQILSINTIAHNACIAGDLSTAEQLFTQEIDTDVINYASYANRSFVMARKRDWDHALQDANKSISIRPSLTGYISKGIALYGKGHIRDARTAFDLASTFANEDSKIMLLLIKATSIFRSPNPYFNSFLLGYRRFLPGRKRGISHICAVVEAYLRVQLGINATNDARHNQAAEHFTAAVKSSALSSTSTIHPVCEDFVVLFGWDLKSLWKNAHQKRCVALRQAGRLAEALNSYRDMMDSIDNDTMAGCLDWSNGKSGVHHVMKAIVLTSHLAFKEECSALCLDNGRAALAADDYDSAINLYSAVINVNSTTDAIFANRSRAKLGKMLWIEALLDAEKVIQLNPSSHVGYKLKLAALQGAHRYDEAIAAFRMMFAKLESAHDVVMQDLRKQYASPYESDGVIRRTIDQQLENAPLRLLNTATGLSCDREAQISAFKTSAEHNELWLSWSMKRADIRMEHITEAVATYFRYVMLSHRWQRKEPLLQDIQGKSVYKLNLPGGIAKLQNFCEIARDFGYRWAWSDTCCIDKSSNVELQQSLNSMFIWYQHSALTIVYLWDVLPSSKSGALEMSEWNRRGWTFQEFLASRVVIFYQRDWTPYLNDRSPNHKKSTAIMKELEVATGIDRQALVNFSPGMNGARERLQWASNRVTTVQEDIAYSLFGVFDVRLPVDYGEKKANALGRLLQEIVARSGDITALDWVGQSSEFNSCLPADITSYAAPPCALPSLSEDEIQTEVSSLRKNSVAVDSALKLYALLKCMSIPRFASRRLHLPCISFRVTEIRQGCGLAQETHFMYRVKADGLQDLLITTGETLLQFSRAKPTRQTFFLVRPWDRHLLERLDFADDTRSVGELSEPRSQSDGSDEFPDDPPVEEEHQSRALRMMVHLGQPFSAFLLAQQRVGEYKRIASDYNIIAQVKEIASVDNMDVGSIEIL</sequence>
<dbReference type="GeneID" id="64599745"/>
<evidence type="ECO:0000313" key="4">
    <source>
        <dbReference type="EMBL" id="KAG1799932.1"/>
    </source>
</evidence>
<protein>
    <recommendedName>
        <fullName evidence="3">Heterokaryon incompatibility domain-containing protein</fullName>
    </recommendedName>
</protein>
<dbReference type="InterPro" id="IPR015943">
    <property type="entry name" value="WD40/YVTN_repeat-like_dom_sf"/>
</dbReference>
<dbReference type="EMBL" id="JABBWE010000010">
    <property type="protein sequence ID" value="KAG1799932.1"/>
    <property type="molecule type" value="Genomic_DNA"/>
</dbReference>
<organism evidence="4 5">
    <name type="scientific">Suillus plorans</name>
    <dbReference type="NCBI Taxonomy" id="116603"/>
    <lineage>
        <taxon>Eukaryota</taxon>
        <taxon>Fungi</taxon>
        <taxon>Dikarya</taxon>
        <taxon>Basidiomycota</taxon>
        <taxon>Agaricomycotina</taxon>
        <taxon>Agaricomycetes</taxon>
        <taxon>Agaricomycetidae</taxon>
        <taxon>Boletales</taxon>
        <taxon>Suillineae</taxon>
        <taxon>Suillaceae</taxon>
        <taxon>Suillus</taxon>
    </lineage>
</organism>
<dbReference type="PROSITE" id="PS50082">
    <property type="entry name" value="WD_REPEATS_2"/>
    <property type="match status" value="1"/>
</dbReference>
<dbReference type="InterPro" id="IPR036322">
    <property type="entry name" value="WD40_repeat_dom_sf"/>
</dbReference>
<feature type="repeat" description="WD" evidence="1">
    <location>
        <begin position="60"/>
        <end position="101"/>
    </location>
</feature>
<evidence type="ECO:0000256" key="1">
    <source>
        <dbReference type="PROSITE-ProRule" id="PRU00221"/>
    </source>
</evidence>
<dbReference type="PANTHER" id="PTHR10622">
    <property type="entry name" value="HET DOMAIN-CONTAINING PROTEIN"/>
    <property type="match status" value="1"/>
</dbReference>
<reference evidence="4" key="1">
    <citation type="journal article" date="2020" name="New Phytol.">
        <title>Comparative genomics reveals dynamic genome evolution in host specialist ectomycorrhizal fungi.</title>
        <authorList>
            <person name="Lofgren L.A."/>
            <person name="Nguyen N.H."/>
            <person name="Vilgalys R."/>
            <person name="Ruytinx J."/>
            <person name="Liao H.L."/>
            <person name="Branco S."/>
            <person name="Kuo A."/>
            <person name="LaButti K."/>
            <person name="Lipzen A."/>
            <person name="Andreopoulos W."/>
            <person name="Pangilinan J."/>
            <person name="Riley R."/>
            <person name="Hundley H."/>
            <person name="Na H."/>
            <person name="Barry K."/>
            <person name="Grigoriev I.V."/>
            <person name="Stajich J.E."/>
            <person name="Kennedy P.G."/>
        </authorList>
    </citation>
    <scope>NUCLEOTIDE SEQUENCE</scope>
    <source>
        <strain evidence="4">S12</strain>
    </source>
</reference>
<name>A0A9P7J2U0_9AGAM</name>
<dbReference type="Proteomes" id="UP000719766">
    <property type="component" value="Unassembled WGS sequence"/>
</dbReference>
<dbReference type="SMART" id="SM00320">
    <property type="entry name" value="WD40"/>
    <property type="match status" value="6"/>
</dbReference>
<comment type="caution">
    <text evidence="4">The sequence shown here is derived from an EMBL/GenBank/DDBJ whole genome shotgun (WGS) entry which is preliminary data.</text>
</comment>